<organism evidence="1 2">
    <name type="scientific">Gracilariopsis chorda</name>
    <dbReference type="NCBI Taxonomy" id="448386"/>
    <lineage>
        <taxon>Eukaryota</taxon>
        <taxon>Rhodophyta</taxon>
        <taxon>Florideophyceae</taxon>
        <taxon>Rhodymeniophycidae</taxon>
        <taxon>Gracilariales</taxon>
        <taxon>Gracilariaceae</taxon>
        <taxon>Gracilariopsis</taxon>
    </lineage>
</organism>
<protein>
    <submittedName>
        <fullName evidence="1">Uncharacterized protein</fullName>
    </submittedName>
</protein>
<sequence>MNKDGTTIGELSDGLGKMKLTIIKKPQQRIFLYRRKVSRRSSPSVLPQDWKEDVRKYYKQHASSLRMQHRNAIVPTMYGQRFSVPVTFAFMHFADDVWKLNEKQRRFAFPFVIRVILRVSLGKE</sequence>
<dbReference type="EMBL" id="NBIV01000035">
    <property type="protein sequence ID" value="PXF46610.1"/>
    <property type="molecule type" value="Genomic_DNA"/>
</dbReference>
<proteinExistence type="predicted"/>
<evidence type="ECO:0000313" key="2">
    <source>
        <dbReference type="Proteomes" id="UP000247409"/>
    </source>
</evidence>
<keyword evidence="2" id="KW-1185">Reference proteome</keyword>
<gene>
    <name evidence="1" type="ORF">BWQ96_03599</name>
</gene>
<dbReference type="AlphaFoldDB" id="A0A2V3IZS6"/>
<accession>A0A2V3IZS6</accession>
<dbReference type="Proteomes" id="UP000247409">
    <property type="component" value="Unassembled WGS sequence"/>
</dbReference>
<evidence type="ECO:0000313" key="1">
    <source>
        <dbReference type="EMBL" id="PXF46610.1"/>
    </source>
</evidence>
<comment type="caution">
    <text evidence="1">The sequence shown here is derived from an EMBL/GenBank/DDBJ whole genome shotgun (WGS) entry which is preliminary data.</text>
</comment>
<name>A0A2V3IZS6_9FLOR</name>
<reference evidence="1 2" key="1">
    <citation type="journal article" date="2018" name="Mol. Biol. Evol.">
        <title>Analysis of the draft genome of the red seaweed Gracilariopsis chorda provides insights into genome size evolution in Rhodophyta.</title>
        <authorList>
            <person name="Lee J."/>
            <person name="Yang E.C."/>
            <person name="Graf L."/>
            <person name="Yang J.H."/>
            <person name="Qiu H."/>
            <person name="Zel Zion U."/>
            <person name="Chan C.X."/>
            <person name="Stephens T.G."/>
            <person name="Weber A.P.M."/>
            <person name="Boo G.H."/>
            <person name="Boo S.M."/>
            <person name="Kim K.M."/>
            <person name="Shin Y."/>
            <person name="Jung M."/>
            <person name="Lee S.J."/>
            <person name="Yim H.S."/>
            <person name="Lee J.H."/>
            <person name="Bhattacharya D."/>
            <person name="Yoon H.S."/>
        </authorList>
    </citation>
    <scope>NUCLEOTIDE SEQUENCE [LARGE SCALE GENOMIC DNA]</scope>
    <source>
        <strain evidence="1 2">SKKU-2015</strain>
        <tissue evidence="1">Whole body</tissue>
    </source>
</reference>